<dbReference type="SUPFAM" id="SSF53067">
    <property type="entry name" value="Actin-like ATPase domain"/>
    <property type="match status" value="2"/>
</dbReference>
<dbReference type="EC" id="2.7.1.17" evidence="6"/>
<dbReference type="CDD" id="cd07809">
    <property type="entry name" value="ASKHA_NBD_FGGY_BaXK-like"/>
    <property type="match status" value="1"/>
</dbReference>
<dbReference type="InterPro" id="IPR018484">
    <property type="entry name" value="FGGY_N"/>
</dbReference>
<evidence type="ECO:0000313" key="7">
    <source>
        <dbReference type="Proteomes" id="UP000032287"/>
    </source>
</evidence>
<dbReference type="PANTHER" id="PTHR43095">
    <property type="entry name" value="SUGAR KINASE"/>
    <property type="match status" value="1"/>
</dbReference>
<reference evidence="6 7" key="1">
    <citation type="journal article" date="2015" name="Microbiology (Mosc.)">
        <title>Genomics of the Weissella cibaria species with an examination of its metabolic traits.</title>
        <authorList>
            <person name="Lynch K.M."/>
            <person name="Lucid A."/>
            <person name="Arendt E.K."/>
            <person name="Sleator R.D."/>
            <person name="Lucey B."/>
            <person name="Coffey A."/>
        </authorList>
    </citation>
    <scope>NUCLEOTIDE SEQUENCE [LARGE SCALE GENOMIC DNA]</scope>
    <source>
        <strain evidence="6 7">MG1</strain>
    </source>
</reference>
<dbReference type="Proteomes" id="UP000032287">
    <property type="component" value="Unassembled WGS sequence"/>
</dbReference>
<dbReference type="EMBL" id="JWHU01000001">
    <property type="protein sequence ID" value="KIU22717.1"/>
    <property type="molecule type" value="Genomic_DNA"/>
</dbReference>
<dbReference type="STRING" id="137591.AO080_03000"/>
<dbReference type="Gene3D" id="3.30.420.40">
    <property type="match status" value="2"/>
</dbReference>
<evidence type="ECO:0000256" key="2">
    <source>
        <dbReference type="ARBA" id="ARBA00022679"/>
    </source>
</evidence>
<evidence type="ECO:0000256" key="3">
    <source>
        <dbReference type="ARBA" id="ARBA00022777"/>
    </source>
</evidence>
<dbReference type="Pfam" id="PF02782">
    <property type="entry name" value="FGGY_C"/>
    <property type="match status" value="1"/>
</dbReference>
<dbReference type="Pfam" id="PF00370">
    <property type="entry name" value="FGGY_N"/>
    <property type="match status" value="1"/>
</dbReference>
<accession>A0A0D1LVY5</accession>
<feature type="domain" description="Carbohydrate kinase FGGY C-terminal" evidence="5">
    <location>
        <begin position="276"/>
        <end position="470"/>
    </location>
</feature>
<dbReference type="InterPro" id="IPR018485">
    <property type="entry name" value="FGGY_C"/>
</dbReference>
<protein>
    <submittedName>
        <fullName evidence="6">XylB_1 protein</fullName>
        <ecNumber evidence="6">2.7.1.17</ecNumber>
    </submittedName>
</protein>
<gene>
    <name evidence="6" type="primary">xylB_1</name>
    <name evidence="6" type="ORF">QX99_00226</name>
</gene>
<dbReference type="GO" id="GO:0004856">
    <property type="term" value="F:D-xylulokinase activity"/>
    <property type="evidence" value="ECO:0007669"/>
    <property type="project" value="UniProtKB-EC"/>
</dbReference>
<evidence type="ECO:0000313" key="6">
    <source>
        <dbReference type="EMBL" id="KIU22717.1"/>
    </source>
</evidence>
<dbReference type="RefSeq" id="WP_043710551.1">
    <property type="nucleotide sequence ID" value="NZ_JALOCT010000002.1"/>
</dbReference>
<feature type="domain" description="Carbohydrate kinase FGGY N-terminal" evidence="4">
    <location>
        <begin position="16"/>
        <end position="242"/>
    </location>
</feature>
<dbReference type="PANTHER" id="PTHR43095:SF5">
    <property type="entry name" value="XYLULOSE KINASE"/>
    <property type="match status" value="1"/>
</dbReference>
<dbReference type="PATRIC" id="fig|137591.25.peg.222"/>
<keyword evidence="7" id="KW-1185">Reference proteome</keyword>
<dbReference type="eggNOG" id="COG1070">
    <property type="taxonomic scope" value="Bacteria"/>
</dbReference>
<evidence type="ECO:0000256" key="1">
    <source>
        <dbReference type="ARBA" id="ARBA00009156"/>
    </source>
</evidence>
<proteinExistence type="inferred from homology"/>
<keyword evidence="3" id="KW-0418">Kinase</keyword>
<organism evidence="6 7">
    <name type="scientific">Weissella cibaria</name>
    <dbReference type="NCBI Taxonomy" id="137591"/>
    <lineage>
        <taxon>Bacteria</taxon>
        <taxon>Bacillati</taxon>
        <taxon>Bacillota</taxon>
        <taxon>Bacilli</taxon>
        <taxon>Lactobacillales</taxon>
        <taxon>Lactobacillaceae</taxon>
        <taxon>Weissella</taxon>
    </lineage>
</organism>
<evidence type="ECO:0000259" key="4">
    <source>
        <dbReference type="Pfam" id="PF00370"/>
    </source>
</evidence>
<sequence length="555" mass="60024">MNKEQIQNEIMNGQATLGIEFGSTRIKAVLVATDFSTIAVGSHEWENKLENGVWTYSLEDIWSGVQDAYRDMADQVNIEYGTVIRNLSSIGFAAMMHGYMAFDKGGNLLVPFRTWRNAITGQAASQLTELFDFNIPQRWSIAHLFQAILNQEAHVKDIDFMTTLAGYVHWQVTGEKVLGVGDASGVFPIDSNTVDYDEGMLNKFNELKSVQQYHWTLRDILPTVKSAGEEAGRLTDEGAKLLDPSGLLVGGAVAAAPEGDAGTGMVATNSVKQRTANVSAGTSAFAMIVLEKALSQAHEDIDMVTTPDGSAVAMVHANNSSSEINAWARMFKQFAQAIGVELSANDLYGALFRSVLDARPDAGGLLSYGYHSGENITGVNEGRPLFVRTPNAEFNLPNLMRMHLYSAFGAVKIGLDILKQEDVVMDSVVAQGGIFNTPVVGQKILAAVMDAPVTLMTNAGEGGPWGMAILSQYVTMREAGESLADFLENRVFANQDSTTMAPDPVDVAGFEEFMVRYKDGIAIEKAAIDAISDEPVVATVEEDEIHVGELEAARV</sequence>
<name>A0A0D1LVY5_9LACO</name>
<evidence type="ECO:0000259" key="5">
    <source>
        <dbReference type="Pfam" id="PF02782"/>
    </source>
</evidence>
<dbReference type="AlphaFoldDB" id="A0A0D1LVY5"/>
<dbReference type="InterPro" id="IPR050406">
    <property type="entry name" value="FGGY_Carb_Kinase"/>
</dbReference>
<dbReference type="InterPro" id="IPR043129">
    <property type="entry name" value="ATPase_NBD"/>
</dbReference>
<comment type="similarity">
    <text evidence="1">Belongs to the FGGY kinase family.</text>
</comment>
<comment type="caution">
    <text evidence="6">The sequence shown here is derived from an EMBL/GenBank/DDBJ whole genome shotgun (WGS) entry which is preliminary data.</text>
</comment>
<keyword evidence="2 6" id="KW-0808">Transferase</keyword>